<protein>
    <submittedName>
        <fullName evidence="1">Uncharacterized protein</fullName>
    </submittedName>
</protein>
<sequence>MALLQNLSKVPHFSRWWRFPKLNHFPHAPPGPQVRIRLARLTPVAEQLAAEVQALDFVAADSQPLPVSTFKRACQCKFRGA</sequence>
<evidence type="ECO:0000313" key="1">
    <source>
        <dbReference type="EMBL" id="SMB82584.1"/>
    </source>
</evidence>
<proteinExistence type="predicted"/>
<dbReference type="EMBL" id="FWWU01000006">
    <property type="protein sequence ID" value="SMB82584.1"/>
    <property type="molecule type" value="Genomic_DNA"/>
</dbReference>
<name>A0A1W1UPE8_9DEIO</name>
<dbReference type="Proteomes" id="UP000192582">
    <property type="component" value="Unassembled WGS sequence"/>
</dbReference>
<evidence type="ECO:0000313" key="2">
    <source>
        <dbReference type="Proteomes" id="UP000192582"/>
    </source>
</evidence>
<gene>
    <name evidence="1" type="ORF">SAMN00790413_04073</name>
</gene>
<accession>A0A1W1UPE8</accession>
<organism evidence="1 2">
    <name type="scientific">Deinococcus hopiensis KR-140</name>
    <dbReference type="NCBI Taxonomy" id="695939"/>
    <lineage>
        <taxon>Bacteria</taxon>
        <taxon>Thermotogati</taxon>
        <taxon>Deinococcota</taxon>
        <taxon>Deinococci</taxon>
        <taxon>Deinococcales</taxon>
        <taxon>Deinococcaceae</taxon>
        <taxon>Deinococcus</taxon>
    </lineage>
</organism>
<reference evidence="1 2" key="1">
    <citation type="submission" date="2017-04" db="EMBL/GenBank/DDBJ databases">
        <authorList>
            <person name="Afonso C.L."/>
            <person name="Miller P.J."/>
            <person name="Scott M.A."/>
            <person name="Spackman E."/>
            <person name="Goraichik I."/>
            <person name="Dimitrov K.M."/>
            <person name="Suarez D.L."/>
            <person name="Swayne D.E."/>
        </authorList>
    </citation>
    <scope>NUCLEOTIDE SEQUENCE [LARGE SCALE GENOMIC DNA]</scope>
    <source>
        <strain evidence="1 2">KR-140</strain>
    </source>
</reference>
<dbReference type="AlphaFoldDB" id="A0A1W1UPE8"/>
<keyword evidence="2" id="KW-1185">Reference proteome</keyword>